<evidence type="ECO:0000259" key="10">
    <source>
        <dbReference type="Pfam" id="PF11975"/>
    </source>
</evidence>
<feature type="non-terminal residue" evidence="11">
    <location>
        <position position="264"/>
    </location>
</feature>
<dbReference type="InterPro" id="IPR001088">
    <property type="entry name" value="Glyco_hydro_4"/>
</dbReference>
<dbReference type="Proteomes" id="UP001519887">
    <property type="component" value="Unassembled WGS sequence"/>
</dbReference>
<dbReference type="InterPro" id="IPR015955">
    <property type="entry name" value="Lactate_DH/Glyco_Ohase_4_C"/>
</dbReference>
<dbReference type="EMBL" id="JAHZIK010001670">
    <property type="protein sequence ID" value="MBW7459493.1"/>
    <property type="molecule type" value="Genomic_DNA"/>
</dbReference>
<name>A0ABS7CEY3_9BACL</name>
<dbReference type="PRINTS" id="PR00732">
    <property type="entry name" value="GLHYDRLASE4"/>
</dbReference>
<dbReference type="Pfam" id="PF02056">
    <property type="entry name" value="Glyco_hydro_4"/>
    <property type="match status" value="1"/>
</dbReference>
<dbReference type="InterPro" id="IPR022616">
    <property type="entry name" value="Glyco_hydro_4_C"/>
</dbReference>
<evidence type="ECO:0000256" key="3">
    <source>
        <dbReference type="ARBA" id="ARBA00022723"/>
    </source>
</evidence>
<gene>
    <name evidence="11" type="ORF">K0U00_36095</name>
</gene>
<keyword evidence="3" id="KW-0479">Metal-binding</keyword>
<comment type="similarity">
    <text evidence="2 9">Belongs to the glycosyl hydrolase 4 family.</text>
</comment>
<evidence type="ECO:0000256" key="7">
    <source>
        <dbReference type="ARBA" id="ARBA00023277"/>
    </source>
</evidence>
<feature type="domain" description="Glycosyl hydrolase family 4 C-terminal" evidence="10">
    <location>
        <begin position="193"/>
        <end position="258"/>
    </location>
</feature>
<evidence type="ECO:0000256" key="4">
    <source>
        <dbReference type="ARBA" id="ARBA00022801"/>
    </source>
</evidence>
<comment type="cofactor">
    <cofactor evidence="1">
        <name>Mn(2+)</name>
        <dbReference type="ChEBI" id="CHEBI:29035"/>
    </cofactor>
</comment>
<evidence type="ECO:0000313" key="11">
    <source>
        <dbReference type="EMBL" id="MBW7459493.1"/>
    </source>
</evidence>
<comment type="cofactor">
    <cofactor evidence="9">
        <name>NAD(+)</name>
        <dbReference type="ChEBI" id="CHEBI:57540"/>
    </cofactor>
    <text evidence="9">Binds 1 NAD(+) per subunit.</text>
</comment>
<keyword evidence="12" id="KW-1185">Reference proteome</keyword>
<evidence type="ECO:0000256" key="2">
    <source>
        <dbReference type="ARBA" id="ARBA00010141"/>
    </source>
</evidence>
<evidence type="ECO:0000256" key="8">
    <source>
        <dbReference type="ARBA" id="ARBA00023295"/>
    </source>
</evidence>
<reference evidence="11 12" key="1">
    <citation type="submission" date="2021-07" db="EMBL/GenBank/DDBJ databases">
        <title>Paenibacillus radiodurans sp. nov., isolated from the southeastern edge of Tengger Desert.</title>
        <authorList>
            <person name="Zhang G."/>
        </authorList>
    </citation>
    <scope>NUCLEOTIDE SEQUENCE [LARGE SCALE GENOMIC DNA]</scope>
    <source>
        <strain evidence="11 12">CCM 7311</strain>
    </source>
</reference>
<keyword evidence="8 9" id="KW-0326">Glycosidase</keyword>
<dbReference type="PANTHER" id="PTHR32092">
    <property type="entry name" value="6-PHOSPHO-BETA-GLUCOSIDASE-RELATED"/>
    <property type="match status" value="1"/>
</dbReference>
<keyword evidence="7" id="KW-0119">Carbohydrate metabolism</keyword>
<protein>
    <submittedName>
        <fullName evidence="11">Alpha-glucosidase/alpha-galactosidase</fullName>
    </submittedName>
</protein>
<keyword evidence="4 9" id="KW-0378">Hydrolase</keyword>
<dbReference type="PANTHER" id="PTHR32092:SF6">
    <property type="entry name" value="ALPHA-GALACTOSIDASE"/>
    <property type="match status" value="1"/>
</dbReference>
<keyword evidence="5 9" id="KW-0520">NAD</keyword>
<comment type="caution">
    <text evidence="11">The sequence shown here is derived from an EMBL/GenBank/DDBJ whole genome shotgun (WGS) entry which is preliminary data.</text>
</comment>
<dbReference type="SUPFAM" id="SSF56327">
    <property type="entry name" value="LDH C-terminal domain-like"/>
    <property type="match status" value="1"/>
</dbReference>
<evidence type="ECO:0000256" key="9">
    <source>
        <dbReference type="RuleBase" id="RU361152"/>
    </source>
</evidence>
<dbReference type="InterPro" id="IPR053715">
    <property type="entry name" value="GH4_Enzyme_sf"/>
</dbReference>
<evidence type="ECO:0000313" key="12">
    <source>
        <dbReference type="Proteomes" id="UP001519887"/>
    </source>
</evidence>
<evidence type="ECO:0000256" key="1">
    <source>
        <dbReference type="ARBA" id="ARBA00001936"/>
    </source>
</evidence>
<accession>A0ABS7CEY3</accession>
<keyword evidence="6" id="KW-0464">Manganese</keyword>
<dbReference type="Gene3D" id="3.90.1820.10">
    <property type="entry name" value="AglA-like glucosidase"/>
    <property type="match status" value="1"/>
</dbReference>
<sequence>MRRVAIIGAGSIVFCKTLMLDIMATEALEETEFVLMAPSTSKTAQVEAFANKVIAENGLKSKVSITTDRREALTGADYVICTFQVGGVSAFEMDYKIPLKYGVDQCIGDTLGPGGIFRALRSIPVILDVARDMEELCPNALLLNYVNPMAMIGWALGETKVKFVGLCHGVQTTLDLIAGYVGLPKTEIDYVSAGINHMGWFLRLEHQGRDLYPLLREKFEQPEFYVNEKVRGEVFRHFGYFMTESTGHLSEYVPWFRKNARELA</sequence>
<organism evidence="11 12">
    <name type="scientific">Paenibacillus sepulcri</name>
    <dbReference type="NCBI Taxonomy" id="359917"/>
    <lineage>
        <taxon>Bacteria</taxon>
        <taxon>Bacillati</taxon>
        <taxon>Bacillota</taxon>
        <taxon>Bacilli</taxon>
        <taxon>Bacillales</taxon>
        <taxon>Paenibacillaceae</taxon>
        <taxon>Paenibacillus</taxon>
    </lineage>
</organism>
<dbReference type="InterPro" id="IPR036291">
    <property type="entry name" value="NAD(P)-bd_dom_sf"/>
</dbReference>
<dbReference type="SUPFAM" id="SSF51735">
    <property type="entry name" value="NAD(P)-binding Rossmann-fold domains"/>
    <property type="match status" value="1"/>
</dbReference>
<dbReference type="Pfam" id="PF11975">
    <property type="entry name" value="Glyco_hydro_4C"/>
    <property type="match status" value="1"/>
</dbReference>
<proteinExistence type="inferred from homology"/>
<evidence type="ECO:0000256" key="5">
    <source>
        <dbReference type="ARBA" id="ARBA00023027"/>
    </source>
</evidence>
<evidence type="ECO:0000256" key="6">
    <source>
        <dbReference type="ARBA" id="ARBA00023211"/>
    </source>
</evidence>